<dbReference type="OrthoDB" id="922417at2"/>
<dbReference type="Pfam" id="PF03629">
    <property type="entry name" value="SASA"/>
    <property type="match status" value="1"/>
</dbReference>
<dbReference type="GO" id="GO:0016788">
    <property type="term" value="F:hydrolase activity, acting on ester bonds"/>
    <property type="evidence" value="ECO:0007669"/>
    <property type="project" value="UniProtKB-ARBA"/>
</dbReference>
<proteinExistence type="predicted"/>
<dbReference type="Pfam" id="PF01345">
    <property type="entry name" value="DUF11"/>
    <property type="match status" value="2"/>
</dbReference>
<dbReference type="Gene3D" id="2.60.40.10">
    <property type="entry name" value="Immunoglobulins"/>
    <property type="match status" value="1"/>
</dbReference>
<sequence length="677" mass="72836">MNISKLSVLGKLLFTGHILFALILPTYAQINVSFPTQSIVFQRNNQNQTQFSVAGTCQAGVDRLETRLVPIAGGQGNDWTNLTSQVSQGYFSGKVTASGGWYRLELRAWQGNAVVATTQVEPVGVGEVFAIAGQSNGQGIENRDAVGASDQRVVCIPHLNKTDTIRMPLPMYSQRVTATGVIGPRGLTGWCWSRMGDRLAARLNVPVAFMNSAWSGTAVRNWRESITVDSTATSYNEYFRPGMPYGNLKRIVQDYMPLTGLRAVLWHQGEAEFYDTDPSAANYFNDLQTVIRQSRQDAGYNMAWVVARASMDNNLYANYGLTHYEPVVSAQNRVVQQVPNVFYGPDTDIIQMPRTDGVHFSGNGLIQLGDAWNDFLSDDFFRNATPYPPQTADVADLTMSLIVDRPALETNQPVTVTINVTNESPQTAMNVRVRCGLPAGLTFLSGSGLSHQRGVVFGVIPTLAPSSAGQLTFMVQPTQTGTYILVGEIVKASQLDTDSRPNTSTGDGQDDMATVQFRYGSGPVFGVPVSVNADPLPAVASNQPAPDPNRADLSLAMMVDKVALPVGTPISVSLIVNNAGGLPVDRTTVGCQLPDGLTFLDSQTMQLAGNVVRGTTGTVAAGSFSILTFRAVPTKVATLTMPAQIESSWGVADPDSTPNNGFENGEDDCAKLQVRAN</sequence>
<dbReference type="InterPro" id="IPR001434">
    <property type="entry name" value="OmcB-like_DUF11"/>
</dbReference>
<gene>
    <name evidence="4" type="ORF">CLV58_1114</name>
</gene>
<dbReference type="InterPro" id="IPR036514">
    <property type="entry name" value="SGNH_hydro_sf"/>
</dbReference>
<dbReference type="InterPro" id="IPR005181">
    <property type="entry name" value="SASA"/>
</dbReference>
<dbReference type="NCBIfam" id="TIGR01451">
    <property type="entry name" value="B_ant_repeat"/>
    <property type="match status" value="1"/>
</dbReference>
<comment type="caution">
    <text evidence="4">The sequence shown here is derived from an EMBL/GenBank/DDBJ whole genome shotgun (WGS) entry which is preliminary data.</text>
</comment>
<dbReference type="PANTHER" id="PTHR34819">
    <property type="entry name" value="LARGE CYSTEINE-RICH PERIPLASMIC PROTEIN OMCB"/>
    <property type="match status" value="1"/>
</dbReference>
<protein>
    <submittedName>
        <fullName evidence="4">Putative repeat protein (TIGR01451 family)</fullName>
    </submittedName>
</protein>
<keyword evidence="1" id="KW-0378">Hydrolase</keyword>
<evidence type="ECO:0000259" key="2">
    <source>
        <dbReference type="Pfam" id="PF01345"/>
    </source>
</evidence>
<organism evidence="4 5">
    <name type="scientific">Spirosoma oryzae</name>
    <dbReference type="NCBI Taxonomy" id="1469603"/>
    <lineage>
        <taxon>Bacteria</taxon>
        <taxon>Pseudomonadati</taxon>
        <taxon>Bacteroidota</taxon>
        <taxon>Cytophagia</taxon>
        <taxon>Cytophagales</taxon>
        <taxon>Cytophagaceae</taxon>
        <taxon>Spirosoma</taxon>
    </lineage>
</organism>
<keyword evidence="5" id="KW-1185">Reference proteome</keyword>
<dbReference type="SUPFAM" id="SSF52266">
    <property type="entry name" value="SGNH hydrolase"/>
    <property type="match status" value="1"/>
</dbReference>
<name>A0A2T0SU70_9BACT</name>
<dbReference type="InterPro" id="IPR051172">
    <property type="entry name" value="Chlamydia_OmcB"/>
</dbReference>
<reference evidence="4 5" key="1">
    <citation type="submission" date="2018-03" db="EMBL/GenBank/DDBJ databases">
        <title>Genomic Encyclopedia of Archaeal and Bacterial Type Strains, Phase II (KMG-II): from individual species to whole genera.</title>
        <authorList>
            <person name="Goeker M."/>
        </authorList>
    </citation>
    <scope>NUCLEOTIDE SEQUENCE [LARGE SCALE GENOMIC DNA]</scope>
    <source>
        <strain evidence="4 5">DSM 28354</strain>
    </source>
</reference>
<evidence type="ECO:0000259" key="3">
    <source>
        <dbReference type="Pfam" id="PF03629"/>
    </source>
</evidence>
<dbReference type="Proteomes" id="UP000238375">
    <property type="component" value="Unassembled WGS sequence"/>
</dbReference>
<evidence type="ECO:0000313" key="4">
    <source>
        <dbReference type="EMBL" id="PRY36967.1"/>
    </source>
</evidence>
<evidence type="ECO:0000256" key="1">
    <source>
        <dbReference type="ARBA" id="ARBA00022801"/>
    </source>
</evidence>
<dbReference type="AlphaFoldDB" id="A0A2T0SU70"/>
<accession>A0A2T0SU70</accession>
<dbReference type="InterPro" id="IPR047589">
    <property type="entry name" value="DUF11_rpt"/>
</dbReference>
<dbReference type="InterPro" id="IPR013783">
    <property type="entry name" value="Ig-like_fold"/>
</dbReference>
<feature type="domain" description="Sialate O-acetylesterase" evidence="3">
    <location>
        <begin position="127"/>
        <end position="371"/>
    </location>
</feature>
<evidence type="ECO:0000313" key="5">
    <source>
        <dbReference type="Proteomes" id="UP000238375"/>
    </source>
</evidence>
<feature type="domain" description="DUF11" evidence="2">
    <location>
        <begin position="552"/>
        <end position="660"/>
    </location>
</feature>
<feature type="domain" description="DUF11" evidence="2">
    <location>
        <begin position="396"/>
        <end position="505"/>
    </location>
</feature>
<dbReference type="EMBL" id="PVTE01000011">
    <property type="protein sequence ID" value="PRY36967.1"/>
    <property type="molecule type" value="Genomic_DNA"/>
</dbReference>
<dbReference type="Gene3D" id="3.40.50.1110">
    <property type="entry name" value="SGNH hydrolase"/>
    <property type="match status" value="1"/>
</dbReference>